<keyword evidence="3" id="KW-0560">Oxidoreductase</keyword>
<protein>
    <submittedName>
        <fullName evidence="6">Putative NAD(P)-binding domain-containing protein</fullName>
    </submittedName>
</protein>
<dbReference type="InterPro" id="IPR045312">
    <property type="entry name" value="PCBER-like"/>
</dbReference>
<dbReference type="CDD" id="cd05259">
    <property type="entry name" value="PCBER_SDR_a"/>
    <property type="match status" value="1"/>
</dbReference>
<gene>
    <name evidence="6" type="ORF">MtrunA17_Chr4g0035131</name>
</gene>
<dbReference type="SUPFAM" id="SSF51735">
    <property type="entry name" value="NAD(P)-binding Rossmann-fold domains"/>
    <property type="match status" value="1"/>
</dbReference>
<reference evidence="6" key="1">
    <citation type="journal article" date="2018" name="Nat. Plants">
        <title>Whole-genome landscape of Medicago truncatula symbiotic genes.</title>
        <authorList>
            <person name="Pecrix Y."/>
            <person name="Gamas P."/>
            <person name="Carrere S."/>
        </authorList>
    </citation>
    <scope>NUCLEOTIDE SEQUENCE</scope>
    <source>
        <tissue evidence="6">Leaves</tissue>
    </source>
</reference>
<keyword evidence="4" id="KW-0472">Membrane</keyword>
<evidence type="ECO:0000259" key="5">
    <source>
        <dbReference type="Pfam" id="PF05368"/>
    </source>
</evidence>
<evidence type="ECO:0000256" key="4">
    <source>
        <dbReference type="SAM" id="Phobius"/>
    </source>
</evidence>
<evidence type="ECO:0000256" key="3">
    <source>
        <dbReference type="ARBA" id="ARBA00023002"/>
    </source>
</evidence>
<sequence>MHEPNYYIKDFKTLLFARQVELHFYLLLLILIRSTFQMAVAVKSTNVLVIGGTGSVGKFIIEASVKAGHPTFALVRESTMFNPAKSPIIQTFKNLGVNLVLGDIHDHESLVKAIKQVDVVISTVSYLHIPDQYKIISAIKEAGNVKRFFPSEFGNDVDRSNGVNWAENLFNNKAQIRRTIEVEGIPHTFVVANFFAGHFLPNLSGLRALLTPTNKVIIFGDGNPKAVFNTHEDVATYTIQAIDDPRTLNKILYVRPHANTISFNELVSIWEKNTSNTLERVYVPEELILRQIQESSFPNTMSLSICHATFVKEDQTNFEIEPSFGVEASQLYPHVKFTTIDEFLERNIDRTPFYLNQLIPENIE</sequence>
<dbReference type="Proteomes" id="UP000265566">
    <property type="component" value="Chromosome 4"/>
</dbReference>
<accession>A0A396I6T6</accession>
<dbReference type="PANTHER" id="PTHR43349:SF35">
    <property type="entry name" value="PHENYLCOUMARAN BENZYLIC ETHER REDUCTASE 1"/>
    <property type="match status" value="1"/>
</dbReference>
<keyword evidence="2" id="KW-0521">NADP</keyword>
<comment type="caution">
    <text evidence="6">The sequence shown here is derived from an EMBL/GenBank/DDBJ whole genome shotgun (WGS) entry which is preliminary data.</text>
</comment>
<name>A0A396I6T6_MEDTR</name>
<dbReference type="InterPro" id="IPR008030">
    <property type="entry name" value="NmrA-like"/>
</dbReference>
<dbReference type="PANTHER" id="PTHR43349">
    <property type="entry name" value="PINORESINOL REDUCTASE-RELATED"/>
    <property type="match status" value="1"/>
</dbReference>
<comment type="similarity">
    <text evidence="1">Belongs to the NmrA-type oxidoreductase family. Isoflavone reductase subfamily.</text>
</comment>
<dbReference type="OrthoDB" id="419598at2759"/>
<keyword evidence="4" id="KW-1133">Transmembrane helix</keyword>
<organism evidence="6">
    <name type="scientific">Medicago truncatula</name>
    <name type="common">Barrel medic</name>
    <name type="synonym">Medicago tribuloides</name>
    <dbReference type="NCBI Taxonomy" id="3880"/>
    <lineage>
        <taxon>Eukaryota</taxon>
        <taxon>Viridiplantae</taxon>
        <taxon>Streptophyta</taxon>
        <taxon>Embryophyta</taxon>
        <taxon>Tracheophyta</taxon>
        <taxon>Spermatophyta</taxon>
        <taxon>Magnoliopsida</taxon>
        <taxon>eudicotyledons</taxon>
        <taxon>Gunneridae</taxon>
        <taxon>Pentapetalae</taxon>
        <taxon>rosids</taxon>
        <taxon>fabids</taxon>
        <taxon>Fabales</taxon>
        <taxon>Fabaceae</taxon>
        <taxon>Papilionoideae</taxon>
        <taxon>50 kb inversion clade</taxon>
        <taxon>NPAAA clade</taxon>
        <taxon>Hologalegina</taxon>
        <taxon>IRL clade</taxon>
        <taxon>Trifolieae</taxon>
        <taxon>Medicago</taxon>
    </lineage>
</organism>
<evidence type="ECO:0000256" key="1">
    <source>
        <dbReference type="ARBA" id="ARBA00005725"/>
    </source>
</evidence>
<dbReference type="Gramene" id="rna23748">
    <property type="protein sequence ID" value="RHN61300.1"/>
    <property type="gene ID" value="gene23748"/>
</dbReference>
<feature type="transmembrane region" description="Helical" evidence="4">
    <location>
        <begin position="22"/>
        <end position="42"/>
    </location>
</feature>
<evidence type="ECO:0000313" key="6">
    <source>
        <dbReference type="EMBL" id="RHN61300.1"/>
    </source>
</evidence>
<dbReference type="Pfam" id="PF05368">
    <property type="entry name" value="NmrA"/>
    <property type="match status" value="1"/>
</dbReference>
<dbReference type="GO" id="GO:0016491">
    <property type="term" value="F:oxidoreductase activity"/>
    <property type="evidence" value="ECO:0007669"/>
    <property type="project" value="UniProtKB-KW"/>
</dbReference>
<dbReference type="Gene3D" id="3.90.25.10">
    <property type="entry name" value="UDP-galactose 4-epimerase, domain 1"/>
    <property type="match status" value="1"/>
</dbReference>
<dbReference type="AlphaFoldDB" id="A0A396I6T6"/>
<proteinExistence type="inferred from homology"/>
<dbReference type="EMBL" id="PSQE01000004">
    <property type="protein sequence ID" value="RHN61300.1"/>
    <property type="molecule type" value="Genomic_DNA"/>
</dbReference>
<keyword evidence="4" id="KW-0812">Transmembrane</keyword>
<dbReference type="GO" id="GO:0009807">
    <property type="term" value="P:lignan biosynthetic process"/>
    <property type="evidence" value="ECO:0007669"/>
    <property type="project" value="UniProtKB-ARBA"/>
</dbReference>
<evidence type="ECO:0000256" key="2">
    <source>
        <dbReference type="ARBA" id="ARBA00022857"/>
    </source>
</evidence>
<dbReference type="InterPro" id="IPR036291">
    <property type="entry name" value="NAD(P)-bd_dom_sf"/>
</dbReference>
<dbReference type="InterPro" id="IPR050608">
    <property type="entry name" value="NmrA-type/Isoflavone_red_sf"/>
</dbReference>
<feature type="domain" description="NmrA-like" evidence="5">
    <location>
        <begin position="45"/>
        <end position="344"/>
    </location>
</feature>
<dbReference type="Gene3D" id="3.40.50.720">
    <property type="entry name" value="NAD(P)-binding Rossmann-like Domain"/>
    <property type="match status" value="1"/>
</dbReference>